<feature type="transmembrane region" description="Helical" evidence="10">
    <location>
        <begin position="35"/>
        <end position="53"/>
    </location>
</feature>
<reference evidence="12 13" key="1">
    <citation type="submission" date="2012-02" db="EMBL/GenBank/DDBJ databases">
        <title>Whole genome shotgun sequence of Mobilicoccus pelagius NBRC 104925.</title>
        <authorList>
            <person name="Yoshida Y."/>
            <person name="Hosoyama A."/>
            <person name="Tsuchikane K."/>
            <person name="Katsumata H."/>
            <person name="Yamazaki S."/>
            <person name="Fujita N."/>
        </authorList>
    </citation>
    <scope>NUCLEOTIDE SEQUENCE [LARGE SCALE GENOMIC DNA]</scope>
    <source>
        <strain evidence="12 13">NBRC 104925</strain>
    </source>
</reference>
<dbReference type="PANTHER" id="PTHR10110">
    <property type="entry name" value="SODIUM/HYDROGEN EXCHANGER"/>
    <property type="match status" value="1"/>
</dbReference>
<feature type="domain" description="UBP-type" evidence="11">
    <location>
        <begin position="573"/>
        <end position="657"/>
    </location>
</feature>
<feature type="transmembrane region" description="Helical" evidence="10">
    <location>
        <begin position="298"/>
        <end position="320"/>
    </location>
</feature>
<keyword evidence="3 10" id="KW-1003">Cell membrane</keyword>
<dbReference type="Gene3D" id="3.30.40.10">
    <property type="entry name" value="Zinc/RING finger domain, C3HC4 (zinc finger)"/>
    <property type="match status" value="1"/>
</dbReference>
<evidence type="ECO:0000313" key="12">
    <source>
        <dbReference type="EMBL" id="GAB49816.1"/>
    </source>
</evidence>
<feature type="transmembrane region" description="Helical" evidence="10">
    <location>
        <begin position="371"/>
        <end position="393"/>
    </location>
</feature>
<keyword evidence="8 10" id="KW-0472">Membrane</keyword>
<dbReference type="GO" id="GO:0005886">
    <property type="term" value="C:plasma membrane"/>
    <property type="evidence" value="ECO:0007669"/>
    <property type="project" value="UniProtKB-SubCell"/>
</dbReference>
<dbReference type="eggNOG" id="COG0025">
    <property type="taxonomic scope" value="Bacteria"/>
</dbReference>
<proteinExistence type="inferred from homology"/>
<dbReference type="GO" id="GO:0098719">
    <property type="term" value="P:sodium ion import across plasma membrane"/>
    <property type="evidence" value="ECO:0007669"/>
    <property type="project" value="TreeGrafter"/>
</dbReference>
<dbReference type="GO" id="GO:0051453">
    <property type="term" value="P:regulation of intracellular pH"/>
    <property type="evidence" value="ECO:0007669"/>
    <property type="project" value="TreeGrafter"/>
</dbReference>
<feature type="transmembrane region" description="Helical" evidence="10">
    <location>
        <begin position="252"/>
        <end position="277"/>
    </location>
</feature>
<dbReference type="GO" id="GO:0008270">
    <property type="term" value="F:zinc ion binding"/>
    <property type="evidence" value="ECO:0007669"/>
    <property type="project" value="InterPro"/>
</dbReference>
<evidence type="ECO:0000256" key="3">
    <source>
        <dbReference type="ARBA" id="ARBA00022475"/>
    </source>
</evidence>
<accession>H5UVQ8</accession>
<feature type="transmembrane region" description="Helical" evidence="10">
    <location>
        <begin position="86"/>
        <end position="103"/>
    </location>
</feature>
<dbReference type="InterPro" id="IPR001607">
    <property type="entry name" value="Znf_UBP"/>
</dbReference>
<dbReference type="InterPro" id="IPR004705">
    <property type="entry name" value="Cation/H_exchanger_CPA1_bac"/>
</dbReference>
<evidence type="ECO:0000256" key="8">
    <source>
        <dbReference type="ARBA" id="ARBA00023136"/>
    </source>
</evidence>
<evidence type="ECO:0000256" key="10">
    <source>
        <dbReference type="RuleBase" id="RU366002"/>
    </source>
</evidence>
<feature type="transmembrane region" description="Helical" evidence="10">
    <location>
        <begin position="405"/>
        <end position="426"/>
    </location>
</feature>
<dbReference type="EMBL" id="BAFE01000094">
    <property type="protein sequence ID" value="GAB49816.1"/>
    <property type="molecule type" value="Genomic_DNA"/>
</dbReference>
<dbReference type="Gene3D" id="6.10.140.1330">
    <property type="match status" value="1"/>
</dbReference>
<dbReference type="InterPro" id="IPR006153">
    <property type="entry name" value="Cation/H_exchanger_TM"/>
</dbReference>
<keyword evidence="10" id="KW-0050">Antiport</keyword>
<keyword evidence="5 10" id="KW-1133">Transmembrane helix</keyword>
<keyword evidence="13" id="KW-1185">Reference proteome</keyword>
<feature type="transmembrane region" description="Helical" evidence="10">
    <location>
        <begin position="115"/>
        <end position="137"/>
    </location>
</feature>
<feature type="transmembrane region" description="Helical" evidence="10">
    <location>
        <begin position="332"/>
        <end position="359"/>
    </location>
</feature>
<dbReference type="AlphaFoldDB" id="H5UVQ8"/>
<dbReference type="InterPro" id="IPR013083">
    <property type="entry name" value="Znf_RING/FYVE/PHD"/>
</dbReference>
<evidence type="ECO:0000256" key="2">
    <source>
        <dbReference type="ARBA" id="ARBA00022448"/>
    </source>
</evidence>
<dbReference type="Pfam" id="PF00999">
    <property type="entry name" value="Na_H_Exchanger"/>
    <property type="match status" value="1"/>
</dbReference>
<comment type="subcellular location">
    <subcellularLocation>
        <location evidence="1 10">Cell membrane</location>
        <topology evidence="1 10">Multi-pass membrane protein</topology>
    </subcellularLocation>
</comment>
<comment type="caution">
    <text evidence="12">The sequence shown here is derived from an EMBL/GenBank/DDBJ whole genome shotgun (WGS) entry which is preliminary data.</text>
</comment>
<evidence type="ECO:0000259" key="11">
    <source>
        <dbReference type="PROSITE" id="PS50271"/>
    </source>
</evidence>
<feature type="transmembrane region" description="Helical" evidence="10">
    <location>
        <begin position="208"/>
        <end position="232"/>
    </location>
</feature>
<keyword evidence="4 10" id="KW-0812">Transmembrane</keyword>
<name>H5UVQ8_9MICO</name>
<dbReference type="PANTHER" id="PTHR10110:SF86">
    <property type="entry name" value="SODIUM_HYDROGEN EXCHANGER 7"/>
    <property type="match status" value="1"/>
</dbReference>
<dbReference type="PROSITE" id="PS50271">
    <property type="entry name" value="ZF_UBP"/>
    <property type="match status" value="1"/>
</dbReference>
<evidence type="ECO:0000256" key="9">
    <source>
        <dbReference type="ARBA" id="ARBA00023201"/>
    </source>
</evidence>
<dbReference type="Pfam" id="PF02148">
    <property type="entry name" value="zf-UBP"/>
    <property type="match status" value="1"/>
</dbReference>
<dbReference type="SMART" id="SM00290">
    <property type="entry name" value="ZnF_UBP"/>
    <property type="match status" value="1"/>
</dbReference>
<dbReference type="GO" id="GO:0015385">
    <property type="term" value="F:sodium:proton antiporter activity"/>
    <property type="evidence" value="ECO:0007669"/>
    <property type="project" value="InterPro"/>
</dbReference>
<dbReference type="Proteomes" id="UP000004367">
    <property type="component" value="Unassembled WGS sequence"/>
</dbReference>
<dbReference type="InterPro" id="IPR018422">
    <property type="entry name" value="Cation/H_exchanger_CPA1"/>
</dbReference>
<sequence length="657" mass="70389">MSRRPTPVARAAVHPATAGRCRATPTRTLTPMEESAGWLLIFVITVIVVASWCRSRGLPAPLVLTALGLVASFLPFLPHPPLSPDLILTGLLPPLLYAAAIQVSLPDFKHEWRAVLVLSVGLVIVTTLAVGAVGLWLLPVPAAVALAMGAVVGPPDAVAATAVGRRVGLPRRLVTVLESESLVNDATAIVLLHTTTAAIVGRVTARDLGLAFVLSIVGGLVVGVVVARLVGWMHAHTDEQVTSTAISLITPWIAFLPAEAVHGSGVLAVVVAGLLIAHESPVQQSATARLATRLNWSTVQFFLENSVFLLSGLQLAVVLGSLRASHLGRGTITALCVAVLLTVVLVRPVWIFAMAWLLNVPDRRGERMTKGELGVVSFAGMRGVVTLAAVFTLPPETPHREVVELVAMVVVAGTLLIQGPTLPIVARRLGAQGPDPRADALQGSAVLRRAVDAGLVELDRIQSDPDTAISEQALEDLRGRATRSVNSAWEQLRGGLDEKEMPGEAYRRTRLAIIDVERKEILRARDAGEADNEVLVRILSTLDLEESMLLRLEERMERWSAAADLVAPEGSGGGCEHLRRAKRRHPRPLSETCLECEESGDDPVHLRLCLSCGYVGCCDSSVGRHATRHFEETGHPVIRSFEDGEAWRWCYVDTCLG</sequence>
<evidence type="ECO:0000256" key="5">
    <source>
        <dbReference type="ARBA" id="ARBA00022989"/>
    </source>
</evidence>
<gene>
    <name evidence="12" type="ORF">MOPEL_135_00540</name>
</gene>
<protein>
    <submittedName>
        <fullName evidence="12">Putative CPA1 family transporter</fullName>
    </submittedName>
</protein>
<organism evidence="12 13">
    <name type="scientific">Mobilicoccus pelagius NBRC 104925</name>
    <dbReference type="NCBI Taxonomy" id="1089455"/>
    <lineage>
        <taxon>Bacteria</taxon>
        <taxon>Bacillati</taxon>
        <taxon>Actinomycetota</taxon>
        <taxon>Actinomycetes</taxon>
        <taxon>Micrococcales</taxon>
        <taxon>Dermatophilaceae</taxon>
        <taxon>Mobilicoccus</taxon>
    </lineage>
</organism>
<keyword evidence="6 10" id="KW-0915">Sodium</keyword>
<evidence type="ECO:0000313" key="13">
    <source>
        <dbReference type="Proteomes" id="UP000004367"/>
    </source>
</evidence>
<evidence type="ECO:0000256" key="6">
    <source>
        <dbReference type="ARBA" id="ARBA00023053"/>
    </source>
</evidence>
<evidence type="ECO:0000256" key="7">
    <source>
        <dbReference type="ARBA" id="ARBA00023065"/>
    </source>
</evidence>
<evidence type="ECO:0000256" key="4">
    <source>
        <dbReference type="ARBA" id="ARBA00022692"/>
    </source>
</evidence>
<feature type="transmembrane region" description="Helical" evidence="10">
    <location>
        <begin position="60"/>
        <end position="80"/>
    </location>
</feature>
<comment type="function">
    <text evidence="10">Na(+)/H(+) antiporter that extrudes sodium in exchange for external protons.</text>
</comment>
<keyword evidence="7 10" id="KW-0406">Ion transport</keyword>
<dbReference type="STRING" id="1089455.MOPEL_135_00540"/>
<dbReference type="SUPFAM" id="SSF57850">
    <property type="entry name" value="RING/U-box"/>
    <property type="match status" value="1"/>
</dbReference>
<keyword evidence="2 10" id="KW-0813">Transport</keyword>
<comment type="similarity">
    <text evidence="10">Belongs to the monovalent cation:proton antiporter 1 (CPA1) transporter (TC 2.A.36) family.</text>
</comment>
<keyword evidence="9 10" id="KW-0739">Sodium transport</keyword>
<feature type="transmembrane region" description="Helical" evidence="10">
    <location>
        <begin position="143"/>
        <end position="163"/>
    </location>
</feature>
<evidence type="ECO:0000256" key="1">
    <source>
        <dbReference type="ARBA" id="ARBA00004651"/>
    </source>
</evidence>
<dbReference type="GO" id="GO:0015386">
    <property type="term" value="F:potassium:proton antiporter activity"/>
    <property type="evidence" value="ECO:0007669"/>
    <property type="project" value="TreeGrafter"/>
</dbReference>
<dbReference type="NCBIfam" id="TIGR00831">
    <property type="entry name" value="a_cpa1"/>
    <property type="match status" value="1"/>
</dbReference>